<sequence>MTFVFHPGDTFELPRPKVVERMAMPADATGGTLSILEIVVQPGGLVAPVHVHTLEDETMYVYEGVVGALLGKEELEVGPGGTAFLPRDVAHSFWNSGDVPARLIIAITPGNLDGYFRGLPATNGPDEIVELARSYGMELRMESARELGERHGVSMF</sequence>
<dbReference type="Proteomes" id="UP001595699">
    <property type="component" value="Unassembled WGS sequence"/>
</dbReference>
<keyword evidence="3" id="KW-1185">Reference proteome</keyword>
<dbReference type="InterPro" id="IPR011051">
    <property type="entry name" value="RmlC_Cupin_sf"/>
</dbReference>
<dbReference type="Gene3D" id="2.60.120.10">
    <property type="entry name" value="Jelly Rolls"/>
    <property type="match status" value="1"/>
</dbReference>
<comment type="caution">
    <text evidence="2">The sequence shown here is derived from an EMBL/GenBank/DDBJ whole genome shotgun (WGS) entry which is preliminary data.</text>
</comment>
<accession>A0ABV7YLC8</accession>
<organism evidence="2 3">
    <name type="scientific">Tenggerimyces flavus</name>
    <dbReference type="NCBI Taxonomy" id="1708749"/>
    <lineage>
        <taxon>Bacteria</taxon>
        <taxon>Bacillati</taxon>
        <taxon>Actinomycetota</taxon>
        <taxon>Actinomycetes</taxon>
        <taxon>Propionibacteriales</taxon>
        <taxon>Nocardioidaceae</taxon>
        <taxon>Tenggerimyces</taxon>
    </lineage>
</organism>
<evidence type="ECO:0000313" key="3">
    <source>
        <dbReference type="Proteomes" id="UP001595699"/>
    </source>
</evidence>
<dbReference type="PANTHER" id="PTHR36440:SF1">
    <property type="entry name" value="PUTATIVE (AFU_ORTHOLOGUE AFUA_8G07350)-RELATED"/>
    <property type="match status" value="1"/>
</dbReference>
<dbReference type="PANTHER" id="PTHR36440">
    <property type="entry name" value="PUTATIVE (AFU_ORTHOLOGUE AFUA_8G07350)-RELATED"/>
    <property type="match status" value="1"/>
</dbReference>
<dbReference type="InterPro" id="IPR014710">
    <property type="entry name" value="RmlC-like_jellyroll"/>
</dbReference>
<dbReference type="Pfam" id="PF07883">
    <property type="entry name" value="Cupin_2"/>
    <property type="match status" value="1"/>
</dbReference>
<dbReference type="RefSeq" id="WP_205119093.1">
    <property type="nucleotide sequence ID" value="NZ_JAFBCM010000001.1"/>
</dbReference>
<name>A0ABV7YLC8_9ACTN</name>
<gene>
    <name evidence="2" type="ORF">ACFOUW_30545</name>
</gene>
<proteinExistence type="predicted"/>
<reference evidence="3" key="1">
    <citation type="journal article" date="2019" name="Int. J. Syst. Evol. Microbiol.">
        <title>The Global Catalogue of Microorganisms (GCM) 10K type strain sequencing project: providing services to taxonomists for standard genome sequencing and annotation.</title>
        <authorList>
            <consortium name="The Broad Institute Genomics Platform"/>
            <consortium name="The Broad Institute Genome Sequencing Center for Infectious Disease"/>
            <person name="Wu L."/>
            <person name="Ma J."/>
        </authorList>
    </citation>
    <scope>NUCLEOTIDE SEQUENCE [LARGE SCALE GENOMIC DNA]</scope>
    <source>
        <strain evidence="3">CGMCC 4.7241</strain>
    </source>
</reference>
<protein>
    <submittedName>
        <fullName evidence="2">Cupin domain-containing protein</fullName>
    </submittedName>
</protein>
<evidence type="ECO:0000259" key="1">
    <source>
        <dbReference type="Pfam" id="PF07883"/>
    </source>
</evidence>
<dbReference type="EMBL" id="JBHRZH010000036">
    <property type="protein sequence ID" value="MFC3765209.1"/>
    <property type="molecule type" value="Genomic_DNA"/>
</dbReference>
<dbReference type="InterPro" id="IPR013096">
    <property type="entry name" value="Cupin_2"/>
</dbReference>
<dbReference type="InterPro" id="IPR053146">
    <property type="entry name" value="QDO-like"/>
</dbReference>
<feature type="domain" description="Cupin type-2" evidence="1">
    <location>
        <begin position="38"/>
        <end position="105"/>
    </location>
</feature>
<dbReference type="SUPFAM" id="SSF51182">
    <property type="entry name" value="RmlC-like cupins"/>
    <property type="match status" value="1"/>
</dbReference>
<evidence type="ECO:0000313" key="2">
    <source>
        <dbReference type="EMBL" id="MFC3765209.1"/>
    </source>
</evidence>